<proteinExistence type="inferred from homology"/>
<feature type="active site" description="Nucleophile" evidence="6">
    <location>
        <position position="296"/>
    </location>
</feature>
<keyword evidence="3" id="KW-0328">Glycosyltransferase</keyword>
<dbReference type="InterPro" id="IPR029044">
    <property type="entry name" value="Nucleotide-diphossugar_trans"/>
</dbReference>
<gene>
    <name evidence="8" type="ORF">AW171_hschr42689</name>
</gene>
<dbReference type="Pfam" id="PF01793">
    <property type="entry name" value="Glyco_transf_15"/>
    <property type="match status" value="1"/>
</dbReference>
<accession>A0A109UZ36</accession>
<dbReference type="STRING" id="45286.A0A109UZ36"/>
<comment type="subcellular location">
    <subcellularLocation>
        <location evidence="1">Membrane</location>
        <topology evidence="1">Single-pass type II membrane protein</topology>
    </subcellularLocation>
</comment>
<evidence type="ECO:0000256" key="4">
    <source>
        <dbReference type="ARBA" id="ARBA00022679"/>
    </source>
</evidence>
<feature type="transmembrane region" description="Helical" evidence="7">
    <location>
        <begin position="9"/>
        <end position="25"/>
    </location>
</feature>
<comment type="similarity">
    <text evidence="2">Belongs to the glycosyltransferase 15 family.</text>
</comment>
<evidence type="ECO:0000256" key="6">
    <source>
        <dbReference type="PIRSR" id="PIRSR018153-1"/>
    </source>
</evidence>
<evidence type="ECO:0000313" key="9">
    <source>
        <dbReference type="Proteomes" id="UP000243052"/>
    </source>
</evidence>
<dbReference type="Gene3D" id="3.90.550.10">
    <property type="entry name" value="Spore Coat Polysaccharide Biosynthesis Protein SpsA, Chain A"/>
    <property type="match status" value="1"/>
</dbReference>
<dbReference type="EMBL" id="CP014244">
    <property type="protein sequence ID" value="AMD20773.1"/>
    <property type="molecule type" value="Genomic_DNA"/>
</dbReference>
<dbReference type="GO" id="GO:0000026">
    <property type="term" value="F:alpha-1,2-mannosyltransferase activity"/>
    <property type="evidence" value="ECO:0007669"/>
    <property type="project" value="TreeGrafter"/>
</dbReference>
<organism evidence="8 9">
    <name type="scientific">Eremothecium sinecaudum</name>
    <dbReference type="NCBI Taxonomy" id="45286"/>
    <lineage>
        <taxon>Eukaryota</taxon>
        <taxon>Fungi</taxon>
        <taxon>Dikarya</taxon>
        <taxon>Ascomycota</taxon>
        <taxon>Saccharomycotina</taxon>
        <taxon>Saccharomycetes</taxon>
        <taxon>Saccharomycetales</taxon>
        <taxon>Saccharomycetaceae</taxon>
        <taxon>Eremothecium</taxon>
    </lineage>
</organism>
<reference evidence="8 9" key="1">
    <citation type="submission" date="2016-01" db="EMBL/GenBank/DDBJ databases">
        <title>Genome sequence of the yeast Holleya sinecauda.</title>
        <authorList>
            <person name="Dietrich F.S."/>
        </authorList>
    </citation>
    <scope>NUCLEOTIDE SEQUENCE [LARGE SCALE GENOMIC DNA]</scope>
    <source>
        <strain evidence="8 9">ATCC 58844</strain>
    </source>
</reference>
<keyword evidence="7" id="KW-1133">Transmembrane helix</keyword>
<evidence type="ECO:0000256" key="2">
    <source>
        <dbReference type="ARBA" id="ARBA00007677"/>
    </source>
</evidence>
<dbReference type="PANTHER" id="PTHR31121:SF8">
    <property type="entry name" value="GLYCOLIPID 2-ALPHA-MANNOSYLTRANSFERASE-RELATED"/>
    <property type="match status" value="1"/>
</dbReference>
<keyword evidence="9" id="KW-1185">Reference proteome</keyword>
<keyword evidence="5" id="KW-0735">Signal-anchor</keyword>
<keyword evidence="7" id="KW-0472">Membrane</keyword>
<dbReference type="GeneID" id="28724037"/>
<dbReference type="RefSeq" id="XP_017987769.1">
    <property type="nucleotide sequence ID" value="XM_018132280.1"/>
</dbReference>
<evidence type="ECO:0000256" key="1">
    <source>
        <dbReference type="ARBA" id="ARBA00004606"/>
    </source>
</evidence>
<keyword evidence="7" id="KW-0812">Transmembrane</keyword>
<dbReference type="AlphaFoldDB" id="A0A109UZ36"/>
<protein>
    <submittedName>
        <fullName evidence="8">HDR030Wp</fullName>
    </submittedName>
</protein>
<dbReference type="SUPFAM" id="SSF53448">
    <property type="entry name" value="Nucleotide-diphospho-sugar transferases"/>
    <property type="match status" value="1"/>
</dbReference>
<dbReference type="PANTHER" id="PTHR31121">
    <property type="entry name" value="ALPHA-1,2 MANNOSYLTRANSFERASE KTR1"/>
    <property type="match status" value="1"/>
</dbReference>
<evidence type="ECO:0000256" key="3">
    <source>
        <dbReference type="ARBA" id="ARBA00022676"/>
    </source>
</evidence>
<dbReference type="InterPro" id="IPR002685">
    <property type="entry name" value="Glyco_trans_15"/>
</dbReference>
<keyword evidence="4" id="KW-0808">Transferase</keyword>
<dbReference type="GO" id="GO:0005794">
    <property type="term" value="C:Golgi apparatus"/>
    <property type="evidence" value="ECO:0007669"/>
    <property type="project" value="TreeGrafter"/>
</dbReference>
<name>A0A109UZ36_9SACH</name>
<dbReference type="OrthoDB" id="439943at2759"/>
<dbReference type="FunFam" id="3.90.550.10:FF:000051">
    <property type="entry name" value="Alpha-1,2-mannosyltransferase (Ktr4)"/>
    <property type="match status" value="1"/>
</dbReference>
<dbReference type="GO" id="GO:0000032">
    <property type="term" value="P:cell wall mannoprotein biosynthetic process"/>
    <property type="evidence" value="ECO:0007669"/>
    <property type="project" value="TreeGrafter"/>
</dbReference>
<evidence type="ECO:0000256" key="5">
    <source>
        <dbReference type="ARBA" id="ARBA00022968"/>
    </source>
</evidence>
<dbReference type="PIRSF" id="PIRSF018153">
    <property type="entry name" value="Glyco_trans_15"/>
    <property type="match status" value="1"/>
</dbReference>
<dbReference type="GO" id="GO:0016020">
    <property type="term" value="C:membrane"/>
    <property type="evidence" value="ECO:0007669"/>
    <property type="project" value="UniProtKB-SubCell"/>
</dbReference>
<evidence type="ECO:0000256" key="7">
    <source>
        <dbReference type="SAM" id="Phobius"/>
    </source>
</evidence>
<dbReference type="GO" id="GO:0006487">
    <property type="term" value="P:protein N-linked glycosylation"/>
    <property type="evidence" value="ECO:0007669"/>
    <property type="project" value="TreeGrafter"/>
</dbReference>
<dbReference type="GO" id="GO:0006493">
    <property type="term" value="P:protein O-linked glycosylation"/>
    <property type="evidence" value="ECO:0007669"/>
    <property type="project" value="TreeGrafter"/>
</dbReference>
<evidence type="ECO:0000313" key="8">
    <source>
        <dbReference type="EMBL" id="AMD20773.1"/>
    </source>
</evidence>
<dbReference type="Proteomes" id="UP000243052">
    <property type="component" value="Chromosome iv"/>
</dbReference>
<sequence length="408" mass="48359">MTLQISKKIIRLAIIASIVMLMLMYNRVPVNDYLSDRVKNISGTVTDKVADYMGAPPVTDIKSNHSLAFDQQDNGHSSDTYLQDARVKACFVSLVRNRDLWEIVPSVKNVEDRFNRNYRYTWVFLNDEPFTEEFKTVLQNIVSGEAIFEQVPKEHWSYPDWIDQAKAARVREEMREKSIIYGDSETYRHMCRFESGFFWRHPALKNFDWYWRVEPSTKLFCDIDYDVFRWMQDNDKAYGFTISIHEYEATIPTLWEATKEFIELHPEYIAPNNMMDFISDNKGKTYNLCHFWSNFEIASLNFWRSPAYTDYFEFLDQKGGFFYERWGDAPVHSIAVSLFLPKDKVHFFDDIGYFHNPYSHCPIKQDVWTKGKCSCNQQDDFTFQGYSCGHKYYEANNMKKPAGYEKFQ</sequence>